<evidence type="ECO:0000256" key="2">
    <source>
        <dbReference type="HAMAP-Rule" id="MF_01940"/>
    </source>
</evidence>
<feature type="short sequence motif" description="HXTX 1" evidence="2">
    <location>
        <begin position="66"/>
        <end position="69"/>
    </location>
</feature>
<proteinExistence type="inferred from homology"/>
<dbReference type="PANTHER" id="PTHR35561:SF1">
    <property type="entry name" value="RNA 2',3'-CYCLIC PHOSPHODIESTERASE"/>
    <property type="match status" value="1"/>
</dbReference>
<comment type="similarity">
    <text evidence="2">Belongs to the 2H phosphoesterase superfamily. ThpR family.</text>
</comment>
<name>A0A7S9E0D4_9ALTE</name>
<dbReference type="SUPFAM" id="SSF55144">
    <property type="entry name" value="LigT-like"/>
    <property type="match status" value="1"/>
</dbReference>
<feature type="domain" description="Phosphoesterase HXTX" evidence="4">
    <location>
        <begin position="115"/>
        <end position="189"/>
    </location>
</feature>
<keyword evidence="6" id="KW-1185">Reference proteome</keyword>
<dbReference type="GO" id="GO:0008664">
    <property type="term" value="F:RNA 2',3'-cyclic 3'-phosphodiesterase activity"/>
    <property type="evidence" value="ECO:0007669"/>
    <property type="project" value="UniProtKB-EC"/>
</dbReference>
<sequence length="212" mass="23381">MRCFVGLDLSPRNKLDLEHWRSVALPGLTSPIPTRTEPGRGTKSSRTTASPSPASTPVPVPAANFHLTLAFLGTVDARQHEALISALETIQLPPIALCLNTTGWWAGPKIVFCAPTQVPDSLSELVRQVKKAARSAGIQTDQRPYQPHVTLVRKAGPELPPPLLAPQLDCRFTRFHLFESFSTASGVTYPIRHSWPLRETLSVRERLRRGLE</sequence>
<feature type="region of interest" description="Disordered" evidence="3">
    <location>
        <begin position="28"/>
        <end position="58"/>
    </location>
</feature>
<accession>A0A7S9E0D4</accession>
<dbReference type="PANTHER" id="PTHR35561">
    <property type="entry name" value="RNA 2',3'-CYCLIC PHOSPHODIESTERASE"/>
    <property type="match status" value="1"/>
</dbReference>
<feature type="short sequence motif" description="HXTX 2" evidence="2">
    <location>
        <begin position="148"/>
        <end position="151"/>
    </location>
</feature>
<dbReference type="NCBIfam" id="TIGR02258">
    <property type="entry name" value="2_5_ligase"/>
    <property type="match status" value="1"/>
</dbReference>
<dbReference type="EMBL" id="CP064795">
    <property type="protein sequence ID" value="QPG07258.1"/>
    <property type="molecule type" value="Genomic_DNA"/>
</dbReference>
<comment type="function">
    <text evidence="2">Hydrolyzes RNA 2',3'-cyclic phosphodiester to an RNA 2'-phosphomonoester.</text>
</comment>
<dbReference type="InterPro" id="IPR004175">
    <property type="entry name" value="RNA_CPDase"/>
</dbReference>
<evidence type="ECO:0000313" key="5">
    <source>
        <dbReference type="EMBL" id="QPG07258.1"/>
    </source>
</evidence>
<evidence type="ECO:0000256" key="3">
    <source>
        <dbReference type="SAM" id="MobiDB-lite"/>
    </source>
</evidence>
<protein>
    <recommendedName>
        <fullName evidence="2">RNA 2',3'-cyclic phosphodiesterase</fullName>
        <shortName evidence="2">RNA 2',3'-CPDase</shortName>
        <ecNumber evidence="2">3.1.4.58</ecNumber>
    </recommendedName>
</protein>
<feature type="active site" description="Proton donor" evidence="2">
    <location>
        <position position="66"/>
    </location>
</feature>
<dbReference type="KEGG" id="smaa:IT774_15420"/>
<keyword evidence="1 2" id="KW-0378">Hydrolase</keyword>
<dbReference type="InterPro" id="IPR009097">
    <property type="entry name" value="Cyclic_Pdiesterase"/>
</dbReference>
<gene>
    <name evidence="5" type="primary">thpR</name>
    <name evidence="5" type="ORF">IT774_15420</name>
</gene>
<evidence type="ECO:0000256" key="1">
    <source>
        <dbReference type="ARBA" id="ARBA00022801"/>
    </source>
</evidence>
<evidence type="ECO:0000313" key="6">
    <source>
        <dbReference type="Proteomes" id="UP000595095"/>
    </source>
</evidence>
<dbReference type="HAMAP" id="MF_01940">
    <property type="entry name" value="RNA_CPDase"/>
    <property type="match status" value="1"/>
</dbReference>
<organism evidence="5 6">
    <name type="scientific">Salinimonas marina</name>
    <dbReference type="NCBI Taxonomy" id="2785918"/>
    <lineage>
        <taxon>Bacteria</taxon>
        <taxon>Pseudomonadati</taxon>
        <taxon>Pseudomonadota</taxon>
        <taxon>Gammaproteobacteria</taxon>
        <taxon>Alteromonadales</taxon>
        <taxon>Alteromonadaceae</taxon>
        <taxon>Alteromonas/Salinimonas group</taxon>
        <taxon>Salinimonas</taxon>
    </lineage>
</organism>
<evidence type="ECO:0000259" key="4">
    <source>
        <dbReference type="Pfam" id="PF02834"/>
    </source>
</evidence>
<dbReference type="Pfam" id="PF02834">
    <property type="entry name" value="LigT_PEase"/>
    <property type="match status" value="2"/>
</dbReference>
<dbReference type="AlphaFoldDB" id="A0A7S9E0D4"/>
<dbReference type="EC" id="3.1.4.58" evidence="2"/>
<reference evidence="5 6" key="1">
    <citation type="submission" date="2020-11" db="EMBL/GenBank/DDBJ databases">
        <title>Complete genome sequence for Salinimonas sp. strain G2-b.</title>
        <authorList>
            <person name="Park S.-J."/>
        </authorList>
    </citation>
    <scope>NUCLEOTIDE SEQUENCE [LARGE SCALE GENOMIC DNA]</scope>
    <source>
        <strain evidence="5 6">G2-b</strain>
    </source>
</reference>
<feature type="domain" description="Phosphoesterase HXTX" evidence="4">
    <location>
        <begin position="59"/>
        <end position="106"/>
    </location>
</feature>
<feature type="active site" description="Proton acceptor" evidence="2">
    <location>
        <position position="148"/>
    </location>
</feature>
<feature type="compositionally biased region" description="Low complexity" evidence="3">
    <location>
        <begin position="44"/>
        <end position="53"/>
    </location>
</feature>
<dbReference type="Gene3D" id="3.90.1140.10">
    <property type="entry name" value="Cyclic phosphodiesterase"/>
    <property type="match status" value="1"/>
</dbReference>
<dbReference type="GO" id="GO:0004113">
    <property type="term" value="F:2',3'-cyclic-nucleotide 3'-phosphodiesterase activity"/>
    <property type="evidence" value="ECO:0007669"/>
    <property type="project" value="InterPro"/>
</dbReference>
<dbReference type="Proteomes" id="UP000595095">
    <property type="component" value="Chromosome"/>
</dbReference>
<dbReference type="InterPro" id="IPR014051">
    <property type="entry name" value="Phosphoesterase_HXTX"/>
</dbReference>
<comment type="catalytic activity">
    <reaction evidence="2">
        <text>a 3'-end 2',3'-cyclophospho-ribonucleotide-RNA + H2O = a 3'-end 2'-phospho-ribonucleotide-RNA + H(+)</text>
        <dbReference type="Rhea" id="RHEA:11828"/>
        <dbReference type="Rhea" id="RHEA-COMP:10464"/>
        <dbReference type="Rhea" id="RHEA-COMP:17353"/>
        <dbReference type="ChEBI" id="CHEBI:15377"/>
        <dbReference type="ChEBI" id="CHEBI:15378"/>
        <dbReference type="ChEBI" id="CHEBI:83064"/>
        <dbReference type="ChEBI" id="CHEBI:173113"/>
        <dbReference type="EC" id="3.1.4.58"/>
    </reaction>
</comment>